<evidence type="ECO:0000259" key="1">
    <source>
        <dbReference type="Pfam" id="PF00117"/>
    </source>
</evidence>
<evidence type="ECO:0000313" key="3">
    <source>
        <dbReference type="Proteomes" id="UP000516117"/>
    </source>
</evidence>
<accession>A0A7H0H7V3</accession>
<dbReference type="PROSITE" id="PS51273">
    <property type="entry name" value="GATASE_TYPE_1"/>
    <property type="match status" value="1"/>
</dbReference>
<name>A0A7H0H7V3_9ACTN</name>
<evidence type="ECO:0000313" key="2">
    <source>
        <dbReference type="EMBL" id="QNP56619.1"/>
    </source>
</evidence>
<organism evidence="2 3">
    <name type="scientific">Tessaracoccus defluvii</name>
    <dbReference type="NCBI Taxonomy" id="1285901"/>
    <lineage>
        <taxon>Bacteria</taxon>
        <taxon>Bacillati</taxon>
        <taxon>Actinomycetota</taxon>
        <taxon>Actinomycetes</taxon>
        <taxon>Propionibacteriales</taxon>
        <taxon>Propionibacteriaceae</taxon>
        <taxon>Tessaracoccus</taxon>
    </lineage>
</organism>
<gene>
    <name evidence="2" type="ORF">H9L22_04200</name>
</gene>
<feature type="domain" description="Glutamine amidotransferase" evidence="1">
    <location>
        <begin position="43"/>
        <end position="192"/>
    </location>
</feature>
<dbReference type="InterPro" id="IPR029062">
    <property type="entry name" value="Class_I_gatase-like"/>
</dbReference>
<reference evidence="2 3" key="1">
    <citation type="submission" date="2020-08" db="EMBL/GenBank/DDBJ databases">
        <title>Genome sequence of Tessaracoccus defluvii JCM 17540T.</title>
        <authorList>
            <person name="Hyun D.-W."/>
            <person name="Bae J.-W."/>
        </authorList>
    </citation>
    <scope>NUCLEOTIDE SEQUENCE [LARGE SCALE GENOMIC DNA]</scope>
    <source>
        <strain evidence="2 3">JCM 17540</strain>
    </source>
</reference>
<dbReference type="PANTHER" id="PTHR42695">
    <property type="entry name" value="GLUTAMINE AMIDOTRANSFERASE YLR126C-RELATED"/>
    <property type="match status" value="1"/>
</dbReference>
<keyword evidence="2" id="KW-0808">Transferase</keyword>
<keyword evidence="3" id="KW-1185">Reference proteome</keyword>
<dbReference type="EMBL" id="CP060789">
    <property type="protein sequence ID" value="QNP56619.1"/>
    <property type="molecule type" value="Genomic_DNA"/>
</dbReference>
<proteinExistence type="predicted"/>
<protein>
    <submittedName>
        <fullName evidence="2">Glutamine amidotransferase</fullName>
    </submittedName>
</protein>
<keyword evidence="2" id="KW-0315">Glutamine amidotransferase</keyword>
<dbReference type="CDD" id="cd01741">
    <property type="entry name" value="GATase1_1"/>
    <property type="match status" value="1"/>
</dbReference>
<dbReference type="KEGG" id="tdf:H9L22_04200"/>
<dbReference type="InterPro" id="IPR017926">
    <property type="entry name" value="GATASE"/>
</dbReference>
<dbReference type="Proteomes" id="UP000516117">
    <property type="component" value="Chromosome"/>
</dbReference>
<sequence>MKPFLLLSVRPEDDAAESERLAIARLAGLTPEELHSVRLATTTLPDIDIDDYAGVFLGGGPFNASDPVKSQTQLQAEADLGRVIDAAIERDMAFLGLCYGVGALTDRLGGLVDRTYGEAAGTATISVTQAGRDDPLFLGVPDVLEAFVGHKEAVTRLPEGAVVLATGELCPVQAFKVGRRVYATQFHPELDPAGMAERLQIYRNHGYFDPDKTEELVAEALAAPVGAEVNRLLANFVALARR</sequence>
<dbReference type="GO" id="GO:0016740">
    <property type="term" value="F:transferase activity"/>
    <property type="evidence" value="ECO:0007669"/>
    <property type="project" value="UniProtKB-KW"/>
</dbReference>
<dbReference type="AlphaFoldDB" id="A0A7H0H7V3"/>
<dbReference type="Pfam" id="PF00117">
    <property type="entry name" value="GATase"/>
    <property type="match status" value="1"/>
</dbReference>
<dbReference type="RefSeq" id="WP_187721719.1">
    <property type="nucleotide sequence ID" value="NZ_BAABBL010000002.1"/>
</dbReference>
<dbReference type="GO" id="GO:0005829">
    <property type="term" value="C:cytosol"/>
    <property type="evidence" value="ECO:0007669"/>
    <property type="project" value="TreeGrafter"/>
</dbReference>
<dbReference type="Gene3D" id="3.40.50.880">
    <property type="match status" value="1"/>
</dbReference>
<dbReference type="InterPro" id="IPR044992">
    <property type="entry name" value="ChyE-like"/>
</dbReference>
<dbReference type="PANTHER" id="PTHR42695:SF5">
    <property type="entry name" value="GLUTAMINE AMIDOTRANSFERASE YLR126C-RELATED"/>
    <property type="match status" value="1"/>
</dbReference>
<dbReference type="SUPFAM" id="SSF52317">
    <property type="entry name" value="Class I glutamine amidotransferase-like"/>
    <property type="match status" value="1"/>
</dbReference>
<dbReference type="NCBIfam" id="NF005743">
    <property type="entry name" value="PRK07567.1"/>
    <property type="match status" value="1"/>
</dbReference>